<evidence type="ECO:0000256" key="1">
    <source>
        <dbReference type="SAM" id="MobiDB-lite"/>
    </source>
</evidence>
<keyword evidence="2" id="KW-0472">Membrane</keyword>
<feature type="compositionally biased region" description="Basic and acidic residues" evidence="1">
    <location>
        <begin position="204"/>
        <end position="216"/>
    </location>
</feature>
<accession>A0AAE1BQB3</accession>
<comment type="caution">
    <text evidence="3">The sequence shown here is derived from an EMBL/GenBank/DDBJ whole genome shotgun (WGS) entry which is preliminary data.</text>
</comment>
<keyword evidence="4" id="KW-1185">Reference proteome</keyword>
<sequence length="226" mass="25584">MRVVLNVVLVVVVVSYCSVLMGWHAAQVSQDTLKEAQSRFGYAVTACCGTMPLSWHVVPGLAFLQHRDYKHCVEGWTKSRQQVADDAFFYLTSFMLLVFPFIVFFLPRQSGQGNNKRHRVRTFRNNNNNNKRVVSSFPYSDGKRFSSLISIFKFLGAHWFGSYASSSTESLFRCDDVDFSPMDTSCLDTTSAHHCISLLSRSRKGTDRRAPEKEFDVLASPEPQSA</sequence>
<evidence type="ECO:0000256" key="2">
    <source>
        <dbReference type="SAM" id="Phobius"/>
    </source>
</evidence>
<protein>
    <submittedName>
        <fullName evidence="3">Uncharacterized protein</fullName>
    </submittedName>
</protein>
<reference evidence="3" key="1">
    <citation type="submission" date="2023-10" db="EMBL/GenBank/DDBJ databases">
        <title>Genome assemblies of two species of porcelain crab, Petrolisthes cinctipes and Petrolisthes manimaculis (Anomura: Porcellanidae).</title>
        <authorList>
            <person name="Angst P."/>
        </authorList>
    </citation>
    <scope>NUCLEOTIDE SEQUENCE</scope>
    <source>
        <strain evidence="3">PB745_01</strain>
        <tissue evidence="3">Gill</tissue>
    </source>
</reference>
<feature type="transmembrane region" description="Helical" evidence="2">
    <location>
        <begin position="87"/>
        <end position="107"/>
    </location>
</feature>
<organism evidence="3 4">
    <name type="scientific">Petrolisthes cinctipes</name>
    <name type="common">Flat porcelain crab</name>
    <dbReference type="NCBI Taxonomy" id="88211"/>
    <lineage>
        <taxon>Eukaryota</taxon>
        <taxon>Metazoa</taxon>
        <taxon>Ecdysozoa</taxon>
        <taxon>Arthropoda</taxon>
        <taxon>Crustacea</taxon>
        <taxon>Multicrustacea</taxon>
        <taxon>Malacostraca</taxon>
        <taxon>Eumalacostraca</taxon>
        <taxon>Eucarida</taxon>
        <taxon>Decapoda</taxon>
        <taxon>Pleocyemata</taxon>
        <taxon>Anomura</taxon>
        <taxon>Galatheoidea</taxon>
        <taxon>Porcellanidae</taxon>
        <taxon>Petrolisthes</taxon>
    </lineage>
</organism>
<dbReference type="Proteomes" id="UP001286313">
    <property type="component" value="Unassembled WGS sequence"/>
</dbReference>
<dbReference type="EMBL" id="JAWQEG010006539">
    <property type="protein sequence ID" value="KAK3854538.1"/>
    <property type="molecule type" value="Genomic_DNA"/>
</dbReference>
<keyword evidence="2" id="KW-0812">Transmembrane</keyword>
<evidence type="ECO:0000313" key="4">
    <source>
        <dbReference type="Proteomes" id="UP001286313"/>
    </source>
</evidence>
<dbReference type="AlphaFoldDB" id="A0AAE1BQB3"/>
<keyword evidence="2" id="KW-1133">Transmembrane helix</keyword>
<feature type="transmembrane region" description="Helical" evidence="2">
    <location>
        <begin position="7"/>
        <end position="26"/>
    </location>
</feature>
<gene>
    <name evidence="3" type="ORF">Pcinc_038992</name>
</gene>
<proteinExistence type="predicted"/>
<evidence type="ECO:0000313" key="3">
    <source>
        <dbReference type="EMBL" id="KAK3854538.1"/>
    </source>
</evidence>
<name>A0AAE1BQB3_PETCI</name>
<feature type="region of interest" description="Disordered" evidence="1">
    <location>
        <begin position="204"/>
        <end position="226"/>
    </location>
</feature>